<accession>A0A7W8NJ14</accession>
<reference evidence="2 3" key="1">
    <citation type="submission" date="2020-08" db="EMBL/GenBank/DDBJ databases">
        <title>Genomic Encyclopedia of Type Strains, Phase IV (KMG-IV): sequencing the most valuable type-strain genomes for metagenomic binning, comparative biology and taxonomic classification.</title>
        <authorList>
            <person name="Goeker M."/>
        </authorList>
    </citation>
    <scope>NUCLEOTIDE SEQUENCE [LARGE SCALE GENOMIC DNA]</scope>
    <source>
        <strain evidence="2 3">DSM 27939</strain>
    </source>
</reference>
<protein>
    <submittedName>
        <fullName evidence="2">Transposase</fullName>
    </submittedName>
</protein>
<name>A0A7W8NJ14_9DEIO</name>
<sequence length="149" mass="15741">MTENSEAGATPLAAQLRELNPGLVVLEVTGGLEREVVLTLAERDVPVVIAKARQVRDFAKATGCLAKTDQLAPLLLAVFESGAPDGFSSSRRTRKTQESRARGAQAQVTGDPERQRSISSAATAPLTAHLVAGAQEFKPRGHDAKEVQG</sequence>
<evidence type="ECO:0000313" key="2">
    <source>
        <dbReference type="EMBL" id="MBB5365642.1"/>
    </source>
</evidence>
<comment type="caution">
    <text evidence="2">The sequence shown here is derived from an EMBL/GenBank/DDBJ whole genome shotgun (WGS) entry which is preliminary data.</text>
</comment>
<dbReference type="AlphaFoldDB" id="A0A7W8NJ14"/>
<gene>
    <name evidence="2" type="ORF">HNQ08_004768</name>
</gene>
<evidence type="ECO:0000256" key="1">
    <source>
        <dbReference type="SAM" id="MobiDB-lite"/>
    </source>
</evidence>
<feature type="region of interest" description="Disordered" evidence="1">
    <location>
        <begin position="82"/>
        <end position="122"/>
    </location>
</feature>
<dbReference type="EMBL" id="JACHFL010000020">
    <property type="protein sequence ID" value="MBB5365642.1"/>
    <property type="molecule type" value="Genomic_DNA"/>
</dbReference>
<dbReference type="Proteomes" id="UP000552709">
    <property type="component" value="Unassembled WGS sequence"/>
</dbReference>
<organism evidence="2 3">
    <name type="scientific">Deinococcus humi</name>
    <dbReference type="NCBI Taxonomy" id="662880"/>
    <lineage>
        <taxon>Bacteria</taxon>
        <taxon>Thermotogati</taxon>
        <taxon>Deinococcota</taxon>
        <taxon>Deinococci</taxon>
        <taxon>Deinococcales</taxon>
        <taxon>Deinococcaceae</taxon>
        <taxon>Deinococcus</taxon>
    </lineage>
</organism>
<evidence type="ECO:0000313" key="3">
    <source>
        <dbReference type="Proteomes" id="UP000552709"/>
    </source>
</evidence>
<keyword evidence="3" id="KW-1185">Reference proteome</keyword>
<proteinExistence type="predicted"/>